<dbReference type="RefSeq" id="WP_189006147.1">
    <property type="nucleotide sequence ID" value="NZ_BMOD01000022.1"/>
</dbReference>
<dbReference type="SUPFAM" id="SSF140663">
    <property type="entry name" value="TTHA0068-like"/>
    <property type="match status" value="1"/>
</dbReference>
<organism evidence="1 2">
    <name type="scientific">Deinococcus roseus</name>
    <dbReference type="NCBI Taxonomy" id="392414"/>
    <lineage>
        <taxon>Bacteria</taxon>
        <taxon>Thermotogati</taxon>
        <taxon>Deinococcota</taxon>
        <taxon>Deinococci</taxon>
        <taxon>Deinococcales</taxon>
        <taxon>Deinococcaceae</taxon>
        <taxon>Deinococcus</taxon>
    </lineage>
</organism>
<dbReference type="InterPro" id="IPR005500">
    <property type="entry name" value="DUF309"/>
</dbReference>
<keyword evidence="2" id="KW-1185">Reference proteome</keyword>
<dbReference type="Gene3D" id="1.10.3450.10">
    <property type="entry name" value="TTHA0068-like"/>
    <property type="match status" value="1"/>
</dbReference>
<dbReference type="Proteomes" id="UP000632222">
    <property type="component" value="Unassembled WGS sequence"/>
</dbReference>
<dbReference type="InterPro" id="IPR023203">
    <property type="entry name" value="TTHA0068_sf"/>
</dbReference>
<gene>
    <name evidence="1" type="ORF">GCM10008938_40950</name>
</gene>
<dbReference type="EMBL" id="BMOD01000022">
    <property type="protein sequence ID" value="GGJ50771.1"/>
    <property type="molecule type" value="Genomic_DNA"/>
</dbReference>
<evidence type="ECO:0000313" key="2">
    <source>
        <dbReference type="Proteomes" id="UP000632222"/>
    </source>
</evidence>
<reference evidence="2" key="1">
    <citation type="journal article" date="2019" name="Int. J. Syst. Evol. Microbiol.">
        <title>The Global Catalogue of Microorganisms (GCM) 10K type strain sequencing project: providing services to taxonomists for standard genome sequencing and annotation.</title>
        <authorList>
            <consortium name="The Broad Institute Genomics Platform"/>
            <consortium name="The Broad Institute Genome Sequencing Center for Infectious Disease"/>
            <person name="Wu L."/>
            <person name="Ma J."/>
        </authorList>
    </citation>
    <scope>NUCLEOTIDE SEQUENCE [LARGE SCALE GENOMIC DNA]</scope>
    <source>
        <strain evidence="2">JCM 14370</strain>
    </source>
</reference>
<sequence>MQEALKAGIRLFNARQYWEAHEAWEKLWLEAEGDQKKFLSALILLAAALHKRWVHGSLTHRNFHKAEHHLNTLPCLYGEIDLCKLKKSVWEALSDSEVTPEIPLD</sequence>
<accession>A0ABQ2D9N7</accession>
<evidence type="ECO:0008006" key="3">
    <source>
        <dbReference type="Google" id="ProtNLM"/>
    </source>
</evidence>
<dbReference type="Pfam" id="PF03745">
    <property type="entry name" value="DUF309"/>
    <property type="match status" value="1"/>
</dbReference>
<comment type="caution">
    <text evidence="1">The sequence shown here is derived from an EMBL/GenBank/DDBJ whole genome shotgun (WGS) entry which is preliminary data.</text>
</comment>
<evidence type="ECO:0000313" key="1">
    <source>
        <dbReference type="EMBL" id="GGJ50771.1"/>
    </source>
</evidence>
<name>A0ABQ2D9N7_9DEIO</name>
<proteinExistence type="predicted"/>
<protein>
    <recommendedName>
        <fullName evidence="3">DUF309 domain-containing protein</fullName>
    </recommendedName>
</protein>